<protein>
    <submittedName>
        <fullName evidence="3">Uncharacterized protein</fullName>
    </submittedName>
</protein>
<evidence type="ECO:0000256" key="1">
    <source>
        <dbReference type="SAM" id="MobiDB-lite"/>
    </source>
</evidence>
<accession>A0A4C1U571</accession>
<name>A0A4C1U571_EUMVA</name>
<evidence type="ECO:0000256" key="2">
    <source>
        <dbReference type="SAM" id="Phobius"/>
    </source>
</evidence>
<keyword evidence="2" id="KW-0812">Transmembrane</keyword>
<feature type="transmembrane region" description="Helical" evidence="2">
    <location>
        <begin position="45"/>
        <end position="63"/>
    </location>
</feature>
<dbReference type="OrthoDB" id="7203808at2759"/>
<reference evidence="3 4" key="1">
    <citation type="journal article" date="2019" name="Commun. Biol.">
        <title>The bagworm genome reveals a unique fibroin gene that provides high tensile strength.</title>
        <authorList>
            <person name="Kono N."/>
            <person name="Nakamura H."/>
            <person name="Ohtoshi R."/>
            <person name="Tomita M."/>
            <person name="Numata K."/>
            <person name="Arakawa K."/>
        </authorList>
    </citation>
    <scope>NUCLEOTIDE SEQUENCE [LARGE SCALE GENOMIC DNA]</scope>
</reference>
<evidence type="ECO:0000313" key="3">
    <source>
        <dbReference type="EMBL" id="GBP21449.1"/>
    </source>
</evidence>
<dbReference type="Proteomes" id="UP000299102">
    <property type="component" value="Unassembled WGS sequence"/>
</dbReference>
<organism evidence="3 4">
    <name type="scientific">Eumeta variegata</name>
    <name type="common">Bagworm moth</name>
    <name type="synonym">Eumeta japonica</name>
    <dbReference type="NCBI Taxonomy" id="151549"/>
    <lineage>
        <taxon>Eukaryota</taxon>
        <taxon>Metazoa</taxon>
        <taxon>Ecdysozoa</taxon>
        <taxon>Arthropoda</taxon>
        <taxon>Hexapoda</taxon>
        <taxon>Insecta</taxon>
        <taxon>Pterygota</taxon>
        <taxon>Neoptera</taxon>
        <taxon>Endopterygota</taxon>
        <taxon>Lepidoptera</taxon>
        <taxon>Glossata</taxon>
        <taxon>Ditrysia</taxon>
        <taxon>Tineoidea</taxon>
        <taxon>Psychidae</taxon>
        <taxon>Oiketicinae</taxon>
        <taxon>Eumeta</taxon>
    </lineage>
</organism>
<feature type="region of interest" description="Disordered" evidence="1">
    <location>
        <begin position="303"/>
        <end position="326"/>
    </location>
</feature>
<proteinExistence type="predicted"/>
<dbReference type="EMBL" id="BGZK01000129">
    <property type="protein sequence ID" value="GBP21449.1"/>
    <property type="molecule type" value="Genomic_DNA"/>
</dbReference>
<gene>
    <name evidence="3" type="ORF">EVAR_12050_1</name>
</gene>
<keyword evidence="2" id="KW-1133">Transmembrane helix</keyword>
<dbReference type="AlphaFoldDB" id="A0A4C1U571"/>
<comment type="caution">
    <text evidence="3">The sequence shown here is derived from an EMBL/GenBank/DDBJ whole genome shotgun (WGS) entry which is preliminary data.</text>
</comment>
<sequence>MEKARGKRRRGWRWVRACGAPPWGFADPEDERLYEAYTGRQRQRAVPRLLAAGALLQVFAALVPGEARFSAAFGLCACALLADGALAAAHRWASRARPLLAHAAWAVLWAQVACGAARRRGRRLRRTAGVGGADAVPHAGGDALPPPSAVALQRALYCRLPSSAVLQRFNLGESITRRFLLPDSMFSISTNDNTQAQRTTHISFSRVISHVIFYLIPSQASEARHRLRLEGLESNLLRMQMDSNYVPQQWAGGAGGGSSAGRGAITAGLFHTCAINFLIFDELIMKCVPFESGPGSNLNLSWRERHDQGDGEPASNETAEVGSVKAKRRCSDDVSAKLAGQGPTLSGGAKRIIAAAEGGLACPAAVGPRHSPPSINLLVDY</sequence>
<evidence type="ECO:0000313" key="4">
    <source>
        <dbReference type="Proteomes" id="UP000299102"/>
    </source>
</evidence>
<keyword evidence="4" id="KW-1185">Reference proteome</keyword>
<keyword evidence="2" id="KW-0472">Membrane</keyword>